<keyword evidence="1" id="KW-0812">Transmembrane</keyword>
<feature type="transmembrane region" description="Helical" evidence="1">
    <location>
        <begin position="89"/>
        <end position="108"/>
    </location>
</feature>
<keyword evidence="1" id="KW-1133">Transmembrane helix</keyword>
<keyword evidence="1" id="KW-0472">Membrane</keyword>
<sequence>MGARSNIPENGLESVTVGPTLLHGVAVRAQRDHLYGVVTATFGNALDVVHFQNGTSVISEVVWLSAACRVLAMALAAQEDGLARFFQAYGVLAGGVATLAVSGGFALFDLADQTLVLGAVR</sequence>
<organism evidence="2 3">
    <name type="scientific">Streptomyces demainii</name>
    <dbReference type="NCBI Taxonomy" id="588122"/>
    <lineage>
        <taxon>Bacteria</taxon>
        <taxon>Bacillati</taxon>
        <taxon>Actinomycetota</taxon>
        <taxon>Actinomycetes</taxon>
        <taxon>Kitasatosporales</taxon>
        <taxon>Streptomycetaceae</taxon>
        <taxon>Streptomyces</taxon>
    </lineage>
</organism>
<dbReference type="EMBL" id="JAURUE010000001">
    <property type="protein sequence ID" value="MDP9608553.1"/>
    <property type="molecule type" value="Genomic_DNA"/>
</dbReference>
<proteinExistence type="predicted"/>
<evidence type="ECO:0000313" key="3">
    <source>
        <dbReference type="Proteomes" id="UP001234880"/>
    </source>
</evidence>
<evidence type="ECO:0000313" key="2">
    <source>
        <dbReference type="EMBL" id="MDP9608553.1"/>
    </source>
</evidence>
<reference evidence="2 3" key="1">
    <citation type="submission" date="2023-07" db="EMBL/GenBank/DDBJ databases">
        <title>Sequencing the genomes of 1000 actinobacteria strains.</title>
        <authorList>
            <person name="Klenk H.-P."/>
        </authorList>
    </citation>
    <scope>NUCLEOTIDE SEQUENCE [LARGE SCALE GENOMIC DNA]</scope>
    <source>
        <strain evidence="2 3">DSM 41600</strain>
    </source>
</reference>
<protein>
    <submittedName>
        <fullName evidence="2">Uncharacterized protein</fullName>
    </submittedName>
</protein>
<evidence type="ECO:0000256" key="1">
    <source>
        <dbReference type="SAM" id="Phobius"/>
    </source>
</evidence>
<keyword evidence="3" id="KW-1185">Reference proteome</keyword>
<gene>
    <name evidence="2" type="ORF">JOF35_000830</name>
</gene>
<name>A0ABT9KJF4_9ACTN</name>
<accession>A0ABT9KJF4</accession>
<comment type="caution">
    <text evidence="2">The sequence shown here is derived from an EMBL/GenBank/DDBJ whole genome shotgun (WGS) entry which is preliminary data.</text>
</comment>
<dbReference type="Proteomes" id="UP001234880">
    <property type="component" value="Unassembled WGS sequence"/>
</dbReference>